<organism evidence="2">
    <name type="scientific">Timema bartmani</name>
    <dbReference type="NCBI Taxonomy" id="61472"/>
    <lineage>
        <taxon>Eukaryota</taxon>
        <taxon>Metazoa</taxon>
        <taxon>Ecdysozoa</taxon>
        <taxon>Arthropoda</taxon>
        <taxon>Hexapoda</taxon>
        <taxon>Insecta</taxon>
        <taxon>Pterygota</taxon>
        <taxon>Neoptera</taxon>
        <taxon>Polyneoptera</taxon>
        <taxon>Phasmatodea</taxon>
        <taxon>Timematodea</taxon>
        <taxon>Timematoidea</taxon>
        <taxon>Timematidae</taxon>
        <taxon>Timema</taxon>
    </lineage>
</organism>
<feature type="region of interest" description="Disordered" evidence="1">
    <location>
        <begin position="40"/>
        <end position="61"/>
    </location>
</feature>
<evidence type="ECO:0000313" key="2">
    <source>
        <dbReference type="EMBL" id="CAD7438459.1"/>
    </source>
</evidence>
<dbReference type="EMBL" id="OD564461">
    <property type="protein sequence ID" value="CAD7438459.1"/>
    <property type="molecule type" value="Genomic_DNA"/>
</dbReference>
<gene>
    <name evidence="2" type="ORF">TBIB3V08_LOCUS1051</name>
</gene>
<name>A0A7R9END9_9NEOP</name>
<accession>A0A7R9END9</accession>
<reference evidence="2" key="1">
    <citation type="submission" date="2020-11" db="EMBL/GenBank/DDBJ databases">
        <authorList>
            <person name="Tran Van P."/>
        </authorList>
    </citation>
    <scope>NUCLEOTIDE SEQUENCE</scope>
</reference>
<proteinExistence type="predicted"/>
<sequence length="210" mass="23065">MPAGVGGSYRSLADDVYKSTTVAEHKFSVLESVKKAFSFAGGPSPPARSEPLLASSEAGEPRPQVYTVQSRYPISIKIDRCRPHDLTYESGPRTVTFVTKTTLSTPDWDSNNDLPVIGSLVQHESDALDRVATEAGLNCLYHFWKGLLAPVAIRSLKPPKVAVSRLDDSRYYSGVFRCLFGFHLAHTGGVHVVQDVRLAIDLALSFFFTY</sequence>
<evidence type="ECO:0000256" key="1">
    <source>
        <dbReference type="SAM" id="MobiDB-lite"/>
    </source>
</evidence>
<dbReference type="AlphaFoldDB" id="A0A7R9END9"/>
<protein>
    <submittedName>
        <fullName evidence="2">Uncharacterized protein</fullName>
    </submittedName>
</protein>